<dbReference type="PANTHER" id="PTHR30055">
    <property type="entry name" value="HTH-TYPE TRANSCRIPTIONAL REGULATOR RUTR"/>
    <property type="match status" value="1"/>
</dbReference>
<keyword evidence="4" id="KW-0804">Transcription</keyword>
<accession>A0AAW4XS05</accession>
<evidence type="ECO:0000259" key="6">
    <source>
        <dbReference type="PROSITE" id="PS50977"/>
    </source>
</evidence>
<dbReference type="Gene3D" id="1.10.357.10">
    <property type="entry name" value="Tetracycline Repressor, domain 2"/>
    <property type="match status" value="1"/>
</dbReference>
<dbReference type="SUPFAM" id="SSF48498">
    <property type="entry name" value="Tetracyclin repressor-like, C-terminal domain"/>
    <property type="match status" value="1"/>
</dbReference>
<evidence type="ECO:0000313" key="7">
    <source>
        <dbReference type="EMBL" id="MCD2164171.1"/>
    </source>
</evidence>
<proteinExistence type="predicted"/>
<dbReference type="GO" id="GO:0003700">
    <property type="term" value="F:DNA-binding transcription factor activity"/>
    <property type="evidence" value="ECO:0007669"/>
    <property type="project" value="TreeGrafter"/>
</dbReference>
<evidence type="ECO:0000256" key="2">
    <source>
        <dbReference type="ARBA" id="ARBA00023015"/>
    </source>
</evidence>
<dbReference type="InterPro" id="IPR036271">
    <property type="entry name" value="Tet_transcr_reg_TetR-rel_C_sf"/>
</dbReference>
<dbReference type="InterPro" id="IPR041490">
    <property type="entry name" value="KstR2_TetR_C"/>
</dbReference>
<dbReference type="InterPro" id="IPR001647">
    <property type="entry name" value="HTH_TetR"/>
</dbReference>
<keyword evidence="2" id="KW-0805">Transcription regulation</keyword>
<feature type="DNA-binding region" description="H-T-H motif" evidence="5">
    <location>
        <begin position="42"/>
        <end position="61"/>
    </location>
</feature>
<dbReference type="Gene3D" id="1.10.10.60">
    <property type="entry name" value="Homeodomain-like"/>
    <property type="match status" value="1"/>
</dbReference>
<dbReference type="RefSeq" id="WP_230771330.1">
    <property type="nucleotide sequence ID" value="NZ_JAJNCT010000005.1"/>
</dbReference>
<dbReference type="SUPFAM" id="SSF46689">
    <property type="entry name" value="Homeodomain-like"/>
    <property type="match status" value="1"/>
</dbReference>
<dbReference type="PROSITE" id="PS50977">
    <property type="entry name" value="HTH_TETR_2"/>
    <property type="match status" value="1"/>
</dbReference>
<dbReference type="InterPro" id="IPR023772">
    <property type="entry name" value="DNA-bd_HTH_TetR-type_CS"/>
</dbReference>
<dbReference type="AlphaFoldDB" id="A0AAW4XS05"/>
<dbReference type="InterPro" id="IPR050109">
    <property type="entry name" value="HTH-type_TetR-like_transc_reg"/>
</dbReference>
<dbReference type="PANTHER" id="PTHR30055:SF234">
    <property type="entry name" value="HTH-TYPE TRANSCRIPTIONAL REGULATOR BETI"/>
    <property type="match status" value="1"/>
</dbReference>
<keyword evidence="3 5" id="KW-0238">DNA-binding</keyword>
<dbReference type="Pfam" id="PF00440">
    <property type="entry name" value="TetR_N"/>
    <property type="match status" value="1"/>
</dbReference>
<reference evidence="7 8" key="1">
    <citation type="submission" date="2021-11" db="EMBL/GenBank/DDBJ databases">
        <title>Genome sequence.</title>
        <authorList>
            <person name="Sun Q."/>
        </authorList>
    </citation>
    <scope>NUCLEOTIDE SEQUENCE [LARGE SCALE GENOMIC DNA]</scope>
    <source>
        <strain evidence="7 8">KCTC 12005</strain>
    </source>
</reference>
<protein>
    <submittedName>
        <fullName evidence="7">TetR/AcrR family transcriptional regulator</fullName>
    </submittedName>
</protein>
<dbReference type="PROSITE" id="PS01081">
    <property type="entry name" value="HTH_TETR_1"/>
    <property type="match status" value="1"/>
</dbReference>
<dbReference type="EMBL" id="JAJNCT010000005">
    <property type="protein sequence ID" value="MCD2164171.1"/>
    <property type="molecule type" value="Genomic_DNA"/>
</dbReference>
<keyword evidence="1" id="KW-0678">Repressor</keyword>
<evidence type="ECO:0000256" key="3">
    <source>
        <dbReference type="ARBA" id="ARBA00023125"/>
    </source>
</evidence>
<organism evidence="7 8">
    <name type="scientific">Comamonas koreensis</name>
    <dbReference type="NCBI Taxonomy" id="160825"/>
    <lineage>
        <taxon>Bacteria</taxon>
        <taxon>Pseudomonadati</taxon>
        <taxon>Pseudomonadota</taxon>
        <taxon>Betaproteobacteria</taxon>
        <taxon>Burkholderiales</taxon>
        <taxon>Comamonadaceae</taxon>
        <taxon>Comamonas</taxon>
    </lineage>
</organism>
<evidence type="ECO:0000256" key="4">
    <source>
        <dbReference type="ARBA" id="ARBA00023163"/>
    </source>
</evidence>
<dbReference type="PRINTS" id="PR00455">
    <property type="entry name" value="HTHTETR"/>
</dbReference>
<name>A0AAW4XS05_9BURK</name>
<dbReference type="GO" id="GO:0000976">
    <property type="term" value="F:transcription cis-regulatory region binding"/>
    <property type="evidence" value="ECO:0007669"/>
    <property type="project" value="TreeGrafter"/>
</dbReference>
<comment type="caution">
    <text evidence="7">The sequence shown here is derived from an EMBL/GenBank/DDBJ whole genome shotgun (WGS) entry which is preliminary data.</text>
</comment>
<dbReference type="Proteomes" id="UP001199260">
    <property type="component" value="Unassembled WGS sequence"/>
</dbReference>
<dbReference type="InterPro" id="IPR009057">
    <property type="entry name" value="Homeodomain-like_sf"/>
</dbReference>
<feature type="domain" description="HTH tetR-type" evidence="6">
    <location>
        <begin position="19"/>
        <end position="79"/>
    </location>
</feature>
<evidence type="ECO:0000256" key="5">
    <source>
        <dbReference type="PROSITE-ProRule" id="PRU00335"/>
    </source>
</evidence>
<sequence>MQLPPTDTNAGDAKNQIQEYKDTLIINAAAELFYKRGFKSATLDEIAASIGVTKPFIYKRFKSKHELLERLFDKVFAGLYEAVSQCEQLEDKDPVRRFEFFIDTYTRRKIELSTFSVILLEEEKSLSPEKISDIRSKYHGFDALVTRLIVNGVEAGVFQVGNPKVTAFAISGMVQWTHRWYQPNGKLSIEALCQEMTQMALRLVGWTGQYVLPAPPVAQR</sequence>
<dbReference type="Pfam" id="PF17932">
    <property type="entry name" value="TetR_C_24"/>
    <property type="match status" value="1"/>
</dbReference>
<evidence type="ECO:0000313" key="8">
    <source>
        <dbReference type="Proteomes" id="UP001199260"/>
    </source>
</evidence>
<gene>
    <name evidence="7" type="ORF">LPW39_03360</name>
</gene>
<evidence type="ECO:0000256" key="1">
    <source>
        <dbReference type="ARBA" id="ARBA00022491"/>
    </source>
</evidence>
<keyword evidence="8" id="KW-1185">Reference proteome</keyword>